<keyword evidence="2" id="KW-1133">Transmembrane helix</keyword>
<name>A0ABQ7FE03_9ACTN</name>
<protein>
    <recommendedName>
        <fullName evidence="5">Transmembrane protein</fullName>
    </recommendedName>
</protein>
<comment type="caution">
    <text evidence="3">The sequence shown here is derived from an EMBL/GenBank/DDBJ whole genome shotgun (WGS) entry which is preliminary data.</text>
</comment>
<organism evidence="3 4">
    <name type="scientific">Streptomyces lycii</name>
    <dbReference type="NCBI Taxonomy" id="2654337"/>
    <lineage>
        <taxon>Bacteria</taxon>
        <taxon>Bacillati</taxon>
        <taxon>Actinomycetota</taxon>
        <taxon>Actinomycetes</taxon>
        <taxon>Kitasatosporales</taxon>
        <taxon>Streptomycetaceae</taxon>
        <taxon>Streptomyces</taxon>
    </lineage>
</organism>
<evidence type="ECO:0000313" key="4">
    <source>
        <dbReference type="Proteomes" id="UP000621266"/>
    </source>
</evidence>
<keyword evidence="2" id="KW-0472">Membrane</keyword>
<evidence type="ECO:0000313" key="3">
    <source>
        <dbReference type="EMBL" id="KAF4406041.1"/>
    </source>
</evidence>
<dbReference type="Proteomes" id="UP000621266">
    <property type="component" value="Unassembled WGS sequence"/>
</dbReference>
<evidence type="ECO:0000256" key="2">
    <source>
        <dbReference type="SAM" id="Phobius"/>
    </source>
</evidence>
<evidence type="ECO:0008006" key="5">
    <source>
        <dbReference type="Google" id="ProtNLM"/>
    </source>
</evidence>
<keyword evidence="2" id="KW-0812">Transmembrane</keyword>
<dbReference type="EMBL" id="WHPN01000391">
    <property type="protein sequence ID" value="KAF4406041.1"/>
    <property type="molecule type" value="Genomic_DNA"/>
</dbReference>
<feature type="transmembrane region" description="Helical" evidence="2">
    <location>
        <begin position="153"/>
        <end position="179"/>
    </location>
</feature>
<evidence type="ECO:0000256" key="1">
    <source>
        <dbReference type="SAM" id="MobiDB-lite"/>
    </source>
</evidence>
<feature type="region of interest" description="Disordered" evidence="1">
    <location>
        <begin position="227"/>
        <end position="288"/>
    </location>
</feature>
<proteinExistence type="predicted"/>
<sequence>MHMKSAPHLLPEDRPEFDRVLDEALRSAHRRPDLAAVGQRLNAEQLRTMALGAAAAISACAAAEYQAYVKLRDELRRPASGGGYRPGDSEGGEQRGGLGFATSVGEVAEASGAGLIAVFAVLAPVLAGSAAAIFLVIGYVLHALSPDEPMADSIINAGWVFTALTAAAILVAICGLLLTARRDGSGSLRASGGEDRTSEVARAREAWRQALLERGVVPFLRQALGEPAAAGADGPDEGRTPPLGYSRPGFSSPAVESGDEAGRGSTRPTFDSPGFSSPDYGGPDHQPE</sequence>
<reference evidence="3 4" key="1">
    <citation type="submission" date="2019-10" db="EMBL/GenBank/DDBJ databases">
        <title>Streptomyces tenebrisbrunneis sp.nov., an endogenous actinomycete isolated from of Lycium ruthenicum.</title>
        <authorList>
            <person name="Ma L."/>
        </authorList>
    </citation>
    <scope>NUCLEOTIDE SEQUENCE [LARGE SCALE GENOMIC DNA]</scope>
    <source>
        <strain evidence="3 4">TRM 66187</strain>
    </source>
</reference>
<feature type="transmembrane region" description="Helical" evidence="2">
    <location>
        <begin position="115"/>
        <end position="141"/>
    </location>
</feature>
<dbReference type="RefSeq" id="WP_098752922.1">
    <property type="nucleotide sequence ID" value="NZ_WHPN01000391.1"/>
</dbReference>
<accession>A0ABQ7FE03</accession>
<keyword evidence="4" id="KW-1185">Reference proteome</keyword>
<gene>
    <name evidence="3" type="ORF">GCU69_27025</name>
</gene>